<dbReference type="PROSITE" id="PS50977">
    <property type="entry name" value="HTH_TETR_2"/>
    <property type="match status" value="1"/>
</dbReference>
<keyword evidence="8" id="KW-1185">Reference proteome</keyword>
<dbReference type="SUPFAM" id="SSF46689">
    <property type="entry name" value="Homeodomain-like"/>
    <property type="match status" value="1"/>
</dbReference>
<keyword evidence="1" id="KW-0678">Repressor</keyword>
<evidence type="ECO:0000313" key="7">
    <source>
        <dbReference type="EMBL" id="MBK1714948.1"/>
    </source>
</evidence>
<dbReference type="Gene3D" id="1.10.357.10">
    <property type="entry name" value="Tetracycline Repressor, domain 2"/>
    <property type="match status" value="1"/>
</dbReference>
<keyword evidence="4" id="KW-0804">Transcription</keyword>
<dbReference type="PANTHER" id="PTHR30055:SF240">
    <property type="entry name" value="HTH-TYPE TRANSCRIPTIONAL REGULATOR ACRR"/>
    <property type="match status" value="1"/>
</dbReference>
<keyword evidence="3 5" id="KW-0238">DNA-binding</keyword>
<dbReference type="InterPro" id="IPR050109">
    <property type="entry name" value="HTH-type_TetR-like_transc_reg"/>
</dbReference>
<protein>
    <submittedName>
        <fullName evidence="7">TetR family transcriptional regulator</fullName>
    </submittedName>
</protein>
<evidence type="ECO:0000256" key="5">
    <source>
        <dbReference type="PROSITE-ProRule" id="PRU00335"/>
    </source>
</evidence>
<sequence length="208" mass="22888">MARRTKEEAEATRSRILDAAESEFQDHGVSGTSLEDIARTAGVTRGAIYWHFRDKGALFEAMMDRVVLPLETEMLRAGDPDITEPLLQVRQATMGALRAAVDDGQARRVLEIALHKVEYVDEMKGVRERRIACLVDRIQQLAAIFERAQAAGHIRLALPAVTAALGLHALLDGLLHNWMLDTQAFDLVGTGEALVDAYFRGLQATTPA</sequence>
<evidence type="ECO:0000256" key="2">
    <source>
        <dbReference type="ARBA" id="ARBA00023015"/>
    </source>
</evidence>
<dbReference type="Proteomes" id="UP001041814">
    <property type="component" value="Unassembled WGS sequence"/>
</dbReference>
<reference evidence="7" key="1">
    <citation type="submission" date="2017-08" db="EMBL/GenBank/DDBJ databases">
        <authorList>
            <person name="Imhoff J.F."/>
            <person name="Rahn T."/>
            <person name="Kuenzel S."/>
            <person name="Neulinger S.C."/>
        </authorList>
    </citation>
    <scope>NUCLEOTIDE SEQUENCE</scope>
    <source>
        <strain evidence="7">IM 151</strain>
    </source>
</reference>
<dbReference type="PROSITE" id="PS01081">
    <property type="entry name" value="HTH_TETR_1"/>
    <property type="match status" value="1"/>
</dbReference>
<dbReference type="PANTHER" id="PTHR30055">
    <property type="entry name" value="HTH-TYPE TRANSCRIPTIONAL REGULATOR RUTR"/>
    <property type="match status" value="1"/>
</dbReference>
<name>A0ABS1DZK3_RUBGE</name>
<evidence type="ECO:0000259" key="6">
    <source>
        <dbReference type="PROSITE" id="PS50977"/>
    </source>
</evidence>
<evidence type="ECO:0000313" key="8">
    <source>
        <dbReference type="Proteomes" id="UP001041814"/>
    </source>
</evidence>
<feature type="DNA-binding region" description="H-T-H motif" evidence="5">
    <location>
        <begin position="33"/>
        <end position="52"/>
    </location>
</feature>
<evidence type="ECO:0000256" key="4">
    <source>
        <dbReference type="ARBA" id="ARBA00023163"/>
    </source>
</evidence>
<evidence type="ECO:0000256" key="1">
    <source>
        <dbReference type="ARBA" id="ARBA00022491"/>
    </source>
</evidence>
<feature type="domain" description="HTH tetR-type" evidence="6">
    <location>
        <begin position="10"/>
        <end position="70"/>
    </location>
</feature>
<dbReference type="InterPro" id="IPR013572">
    <property type="entry name" value="Tscrpt_reg_MAATS_C"/>
</dbReference>
<dbReference type="Pfam" id="PF00440">
    <property type="entry name" value="TetR_N"/>
    <property type="match status" value="1"/>
</dbReference>
<proteinExistence type="predicted"/>
<dbReference type="InterPro" id="IPR036271">
    <property type="entry name" value="Tet_transcr_reg_TetR-rel_C_sf"/>
</dbReference>
<dbReference type="RefSeq" id="WP_200231593.1">
    <property type="nucleotide sequence ID" value="NZ_NRRT01000076.1"/>
</dbReference>
<comment type="caution">
    <text evidence="7">The sequence shown here is derived from an EMBL/GenBank/DDBJ whole genome shotgun (WGS) entry which is preliminary data.</text>
</comment>
<organism evidence="7 8">
    <name type="scientific">Rubrivivax gelatinosus</name>
    <name type="common">Rhodocyclus gelatinosus</name>
    <name type="synonym">Rhodopseudomonas gelatinosa</name>
    <dbReference type="NCBI Taxonomy" id="28068"/>
    <lineage>
        <taxon>Bacteria</taxon>
        <taxon>Pseudomonadati</taxon>
        <taxon>Pseudomonadota</taxon>
        <taxon>Betaproteobacteria</taxon>
        <taxon>Burkholderiales</taxon>
        <taxon>Sphaerotilaceae</taxon>
        <taxon>Rubrivivax</taxon>
    </lineage>
</organism>
<dbReference type="SUPFAM" id="SSF48498">
    <property type="entry name" value="Tetracyclin repressor-like, C-terminal domain"/>
    <property type="match status" value="1"/>
</dbReference>
<dbReference type="EMBL" id="NRRU01000088">
    <property type="protein sequence ID" value="MBK1714948.1"/>
    <property type="molecule type" value="Genomic_DNA"/>
</dbReference>
<gene>
    <name evidence="7" type="ORF">CKO43_19485</name>
</gene>
<dbReference type="InterPro" id="IPR023772">
    <property type="entry name" value="DNA-bd_HTH_TetR-type_CS"/>
</dbReference>
<dbReference type="InterPro" id="IPR001647">
    <property type="entry name" value="HTH_TetR"/>
</dbReference>
<dbReference type="InterPro" id="IPR009057">
    <property type="entry name" value="Homeodomain-like_sf"/>
</dbReference>
<reference evidence="7" key="2">
    <citation type="journal article" date="2020" name="Microorganisms">
        <title>Osmotic Adaptation and Compatible Solute Biosynthesis of Phototrophic Bacteria as Revealed from Genome Analyses.</title>
        <authorList>
            <person name="Imhoff J.F."/>
            <person name="Rahn T."/>
            <person name="Kunzel S."/>
            <person name="Keller A."/>
            <person name="Neulinger S.C."/>
        </authorList>
    </citation>
    <scope>NUCLEOTIDE SEQUENCE</scope>
    <source>
        <strain evidence="7">IM 151</strain>
    </source>
</reference>
<dbReference type="PRINTS" id="PR00455">
    <property type="entry name" value="HTHTETR"/>
</dbReference>
<evidence type="ECO:0000256" key="3">
    <source>
        <dbReference type="ARBA" id="ARBA00023125"/>
    </source>
</evidence>
<keyword evidence="2" id="KW-0805">Transcription regulation</keyword>
<accession>A0ABS1DZK3</accession>
<dbReference type="Pfam" id="PF08361">
    <property type="entry name" value="TetR_C_2"/>
    <property type="match status" value="1"/>
</dbReference>